<dbReference type="SUPFAM" id="SSF52218">
    <property type="entry name" value="Flavoproteins"/>
    <property type="match status" value="1"/>
</dbReference>
<protein>
    <recommendedName>
        <fullName evidence="5">NADPH-dependent FMN reductase Lot6</fullName>
    </recommendedName>
</protein>
<dbReference type="AlphaFoldDB" id="A0A317WMZ7"/>
<dbReference type="Gene3D" id="1.10.405.20">
    <property type="match status" value="1"/>
</dbReference>
<dbReference type="Gene3D" id="3.40.50.360">
    <property type="match status" value="1"/>
</dbReference>
<dbReference type="Pfam" id="PF03358">
    <property type="entry name" value="FMN_red"/>
    <property type="match status" value="1"/>
</dbReference>
<dbReference type="InterPro" id="IPR005025">
    <property type="entry name" value="FMN_Rdtase-like_dom"/>
</dbReference>
<dbReference type="GO" id="GO:0016491">
    <property type="term" value="F:oxidoreductase activity"/>
    <property type="evidence" value="ECO:0007669"/>
    <property type="project" value="InterPro"/>
</dbReference>
<proteinExistence type="predicted"/>
<evidence type="ECO:0000259" key="1">
    <source>
        <dbReference type="Pfam" id="PF01593"/>
    </source>
</evidence>
<dbReference type="Pfam" id="PF01593">
    <property type="entry name" value="Amino_oxidase"/>
    <property type="match status" value="1"/>
</dbReference>
<dbReference type="RefSeq" id="XP_025393500.1">
    <property type="nucleotide sequence ID" value="XM_025533753.1"/>
</dbReference>
<gene>
    <name evidence="3" type="ORF">BO83DRAFT_404847</name>
</gene>
<dbReference type="InterPro" id="IPR002937">
    <property type="entry name" value="Amino_oxidase"/>
</dbReference>
<dbReference type="GeneID" id="37055715"/>
<dbReference type="GO" id="GO:0005829">
    <property type="term" value="C:cytosol"/>
    <property type="evidence" value="ECO:0007669"/>
    <property type="project" value="TreeGrafter"/>
</dbReference>
<feature type="domain" description="NADPH-dependent FMN reductase-like" evidence="2">
    <location>
        <begin position="4"/>
        <end position="148"/>
    </location>
</feature>
<dbReference type="GO" id="GO:0010181">
    <property type="term" value="F:FMN binding"/>
    <property type="evidence" value="ECO:0007669"/>
    <property type="project" value="TreeGrafter"/>
</dbReference>
<dbReference type="Proteomes" id="UP000246171">
    <property type="component" value="Unassembled WGS sequence"/>
</dbReference>
<evidence type="ECO:0000259" key="2">
    <source>
        <dbReference type="Pfam" id="PF03358"/>
    </source>
</evidence>
<evidence type="ECO:0000313" key="3">
    <source>
        <dbReference type="EMBL" id="PWY85580.1"/>
    </source>
</evidence>
<name>A0A317WMZ7_ASPEC</name>
<dbReference type="InterPro" id="IPR036188">
    <property type="entry name" value="FAD/NAD-bd_sf"/>
</dbReference>
<dbReference type="InterPro" id="IPR050712">
    <property type="entry name" value="NAD(P)H-dep_reductase"/>
</dbReference>
<organism evidence="3 4">
    <name type="scientific">Aspergillus eucalypticola (strain CBS 122712 / IBT 29274)</name>
    <dbReference type="NCBI Taxonomy" id="1448314"/>
    <lineage>
        <taxon>Eukaryota</taxon>
        <taxon>Fungi</taxon>
        <taxon>Dikarya</taxon>
        <taxon>Ascomycota</taxon>
        <taxon>Pezizomycotina</taxon>
        <taxon>Eurotiomycetes</taxon>
        <taxon>Eurotiomycetidae</taxon>
        <taxon>Eurotiales</taxon>
        <taxon>Aspergillaceae</taxon>
        <taxon>Aspergillus</taxon>
        <taxon>Aspergillus subgen. Circumdati</taxon>
    </lineage>
</organism>
<dbReference type="SUPFAM" id="SSF51905">
    <property type="entry name" value="FAD/NAD(P)-binding domain"/>
    <property type="match status" value="1"/>
</dbReference>
<dbReference type="InterPro" id="IPR029039">
    <property type="entry name" value="Flavoprotein-like_sf"/>
</dbReference>
<keyword evidence="4" id="KW-1185">Reference proteome</keyword>
<evidence type="ECO:0000313" key="4">
    <source>
        <dbReference type="Proteomes" id="UP000246171"/>
    </source>
</evidence>
<reference evidence="3" key="1">
    <citation type="submission" date="2016-12" db="EMBL/GenBank/DDBJ databases">
        <title>The genomes of Aspergillus section Nigri reveals drivers in fungal speciation.</title>
        <authorList>
            <consortium name="DOE Joint Genome Institute"/>
            <person name="Vesth T.C."/>
            <person name="Nybo J."/>
            <person name="Theobald S."/>
            <person name="Brandl J."/>
            <person name="Frisvad J.C."/>
            <person name="Nielsen K.F."/>
            <person name="Lyhne E.K."/>
            <person name="Kogle M.E."/>
            <person name="Kuo A."/>
            <person name="Riley R."/>
            <person name="Clum A."/>
            <person name="Nolan M."/>
            <person name="Lipzen A."/>
            <person name="Salamov A."/>
            <person name="Henrissat B."/>
            <person name="Wiebenga A."/>
            <person name="De vries R.P."/>
            <person name="Grigoriev I.V."/>
            <person name="Mortensen U.H."/>
            <person name="Andersen M.R."/>
            <person name="Baker S.E."/>
        </authorList>
    </citation>
    <scope>NUCLEOTIDE SEQUENCE</scope>
    <source>
        <strain evidence="3">CBS 122712</strain>
    </source>
</reference>
<dbReference type="PANTHER" id="PTHR30543:SF21">
    <property type="entry name" value="NAD(P)H-DEPENDENT FMN REDUCTASE LOT6"/>
    <property type="match status" value="1"/>
</dbReference>
<dbReference type="PANTHER" id="PTHR30543">
    <property type="entry name" value="CHROMATE REDUCTASE"/>
    <property type="match status" value="1"/>
</dbReference>
<comment type="caution">
    <text evidence="3">The sequence shown here is derived from an EMBL/GenBank/DDBJ whole genome shotgun (WGS) entry which is preliminary data.</text>
</comment>
<dbReference type="VEuPathDB" id="FungiDB:BO83DRAFT_404847"/>
<dbReference type="OrthoDB" id="68575at2759"/>
<accession>A0A317WMZ7</accession>
<evidence type="ECO:0008006" key="5">
    <source>
        <dbReference type="Google" id="ProtNLM"/>
    </source>
</evidence>
<dbReference type="Gene3D" id="3.30.70.1990">
    <property type="match status" value="1"/>
</dbReference>
<sequence>MPPSIGLIICSQRTPRAGPQIGTFIHNTIRESYPAEKATITTIDLAEWNLPLYNESGMPSRISSADEYEHEHTKAWSREISRHEAFIFVTPQYNWGYPASVKNAIDYLFHEWKGKPALVVSYGGHGGGKAAEQLRQVLQGVRMRPLERMVGLKFPEMKEVERAARGEDLGLDGEGGYWLVIDHCPEAGIEDWRKKILSQVHDITWIDAGTAHPCVLYTRGYLISEAYDSLFVMRTPGCIITYYPTGLLSKSVYNHRHIPFKNLLLYDQPCLMVHLFILLCSLVALLPAAAPFETITCDICILGGGSSGTYSAIQLKDAGKHVVVIEPTNRLGGHAETLYLPDGNYVDYGVEGVFNNELSRNYFRRLGVDWKPLLPLNKRTDFVDFSTGERVDPPAGILQALVSTFHYRSSIKHWTFLTKGVYDLPDPVPEDLLRPFRDFVEEHSLEAALHVVFLFSQNVGNLLDMPTLYAIQNFGVPHVDALIHGYITPKNGMYELYRQATETLGSDVLFQTNVVATNRSNSGVEVTVQHANGTHKLIRARNLLITFPPLMQKLQGFDLDETETDLFQKWFWRTYYVAVVNNTGIPDKLWVTNTDPSNGLGSLPRMPFDFLLQYMGAPGHSTSKLVGDMNFTAEDARDLIAADFARMKAKGTFPIQDPQIVVFGDSSPETLMVSPEEIRNGFYRKFIHCITHRNATNMTSGLTHRPDTFIVRYTPYRQFQTAL</sequence>
<feature type="domain" description="Amine oxidase" evidence="1">
    <location>
        <begin position="311"/>
        <end position="549"/>
    </location>
</feature>
<dbReference type="EMBL" id="MSFU01000001">
    <property type="protein sequence ID" value="PWY85580.1"/>
    <property type="molecule type" value="Genomic_DNA"/>
</dbReference>
<dbReference type="Gene3D" id="3.50.50.60">
    <property type="entry name" value="FAD/NAD(P)-binding domain"/>
    <property type="match status" value="1"/>
</dbReference>